<dbReference type="EMBL" id="ATBP01000076">
    <property type="protein sequence ID" value="ETR73256.1"/>
    <property type="molecule type" value="Genomic_DNA"/>
</dbReference>
<dbReference type="GO" id="GO:0005267">
    <property type="term" value="F:potassium channel activity"/>
    <property type="evidence" value="ECO:0007669"/>
    <property type="project" value="UniProtKB-KW"/>
</dbReference>
<dbReference type="Proteomes" id="UP000189670">
    <property type="component" value="Unassembled WGS sequence"/>
</dbReference>
<keyword evidence="6" id="KW-0630">Potassium</keyword>
<keyword evidence="2" id="KW-0813">Transport</keyword>
<dbReference type="Pfam" id="PF00520">
    <property type="entry name" value="Ion_trans"/>
    <property type="match status" value="1"/>
</dbReference>
<keyword evidence="10" id="KW-0407">Ion channel</keyword>
<dbReference type="Gene3D" id="1.10.287.70">
    <property type="match status" value="1"/>
</dbReference>
<evidence type="ECO:0000256" key="12">
    <source>
        <dbReference type="SAM" id="Phobius"/>
    </source>
</evidence>
<comment type="caution">
    <text evidence="15">The sequence shown here is derived from an EMBL/GenBank/DDBJ whole genome shotgun (WGS) entry which is preliminary data.</text>
</comment>
<keyword evidence="3" id="KW-0633">Potassium transport</keyword>
<dbReference type="InterPro" id="IPR036291">
    <property type="entry name" value="NAD(P)-bd_dom_sf"/>
</dbReference>
<feature type="transmembrane region" description="Helical" evidence="12">
    <location>
        <begin position="56"/>
        <end position="78"/>
    </location>
</feature>
<dbReference type="InterPro" id="IPR047871">
    <property type="entry name" value="K_chnl_Slo-like"/>
</dbReference>
<evidence type="ECO:0000256" key="10">
    <source>
        <dbReference type="ARBA" id="ARBA00023303"/>
    </source>
</evidence>
<feature type="domain" description="RCK N-terminal" evidence="14">
    <location>
        <begin position="264"/>
        <end position="377"/>
    </location>
</feature>
<accession>A0A1V1PEQ0</accession>
<evidence type="ECO:0000256" key="11">
    <source>
        <dbReference type="ARBA" id="ARBA00029579"/>
    </source>
</evidence>
<dbReference type="Gene3D" id="3.40.50.720">
    <property type="entry name" value="NAD(P)-binding Rossmann-like Domain"/>
    <property type="match status" value="1"/>
</dbReference>
<evidence type="ECO:0000313" key="16">
    <source>
        <dbReference type="Proteomes" id="UP000189670"/>
    </source>
</evidence>
<evidence type="ECO:0000259" key="14">
    <source>
        <dbReference type="Pfam" id="PF22614"/>
    </source>
</evidence>
<gene>
    <name evidence="15" type="ORF">OMM_07063</name>
</gene>
<dbReference type="SUPFAM" id="SSF51735">
    <property type="entry name" value="NAD(P)-binding Rossmann-fold domains"/>
    <property type="match status" value="1"/>
</dbReference>
<organism evidence="15 16">
    <name type="scientific">Candidatus Magnetoglobus multicellularis str. Araruama</name>
    <dbReference type="NCBI Taxonomy" id="890399"/>
    <lineage>
        <taxon>Bacteria</taxon>
        <taxon>Pseudomonadati</taxon>
        <taxon>Thermodesulfobacteriota</taxon>
        <taxon>Desulfobacteria</taxon>
        <taxon>Desulfobacterales</taxon>
        <taxon>Desulfobacteraceae</taxon>
        <taxon>Candidatus Magnetoglobus</taxon>
    </lineage>
</organism>
<evidence type="ECO:0000256" key="8">
    <source>
        <dbReference type="ARBA" id="ARBA00023065"/>
    </source>
</evidence>
<evidence type="ECO:0000256" key="9">
    <source>
        <dbReference type="ARBA" id="ARBA00023136"/>
    </source>
</evidence>
<evidence type="ECO:0000256" key="3">
    <source>
        <dbReference type="ARBA" id="ARBA00022538"/>
    </source>
</evidence>
<dbReference type="GO" id="GO:0016020">
    <property type="term" value="C:membrane"/>
    <property type="evidence" value="ECO:0007669"/>
    <property type="project" value="UniProtKB-SubCell"/>
</dbReference>
<dbReference type="Pfam" id="PF22614">
    <property type="entry name" value="Slo-like_RCK"/>
    <property type="match status" value="1"/>
</dbReference>
<evidence type="ECO:0000256" key="5">
    <source>
        <dbReference type="ARBA" id="ARBA00022826"/>
    </source>
</evidence>
<dbReference type="Gene3D" id="1.20.120.350">
    <property type="entry name" value="Voltage-gated potassium channels. Chain C"/>
    <property type="match status" value="1"/>
</dbReference>
<keyword evidence="7 12" id="KW-1133">Transmembrane helix</keyword>
<evidence type="ECO:0000256" key="7">
    <source>
        <dbReference type="ARBA" id="ARBA00022989"/>
    </source>
</evidence>
<keyword evidence="8" id="KW-0406">Ion transport</keyword>
<dbReference type="PANTHER" id="PTHR10027">
    <property type="entry name" value="CALCIUM-ACTIVATED POTASSIUM CHANNEL ALPHA CHAIN"/>
    <property type="match status" value="1"/>
</dbReference>
<sequence length="530" mass="60637">MKQSNKDILFELLEPYGGRFHSPFGSLIVDIIIIVCILVSCLLIPLGYYFPQYDPFFWKLEIGFTILFSIEYIMRWIVALNPITYPFSPFAIIDFLAIMPTLLVIHADYIFLPFFRGLRLLRLLRLLKFIRYRIFFYRAYIGLKNWSSALTHHYHLKQMRMLFIITLVFWVLGANLLYFTETRLVGTQGPYSNYWQSYWHIIIVLISGIEDKEPLSLLGRIEVSFFLLIGICFAGLVTAELVSILVKKMNRSGKIQLKAPTSRLHHHIVIISFNAHLFNIIKQINAAIKGRNHVLIVSKRGNNIKIANPKSYKRVSALVGDPLNRSILEQAWIDRASRIIILSSDSDEKESAIEKDNRSLMKAIAALSFNPSVHMTVELQSEDTQRYASHLAGVNYIVAREFGECLIGQAVMNPGVTEIYTSLMTYTDDSSEFYLIPVPEDLVGKTLKQAQLFFLDLDDEPMILVGIDRSPAPFPATNFKLNPVSDEDGLSSPGVILGKNDKLIIIAYEFPSFARVNKDDLWKGRILLRR</sequence>
<feature type="transmembrane region" description="Helical" evidence="12">
    <location>
        <begin position="191"/>
        <end position="209"/>
    </location>
</feature>
<dbReference type="InterPro" id="IPR027359">
    <property type="entry name" value="Volt_channel_dom_sf"/>
</dbReference>
<feature type="transmembrane region" description="Helical" evidence="12">
    <location>
        <begin position="90"/>
        <end position="111"/>
    </location>
</feature>
<proteinExistence type="predicted"/>
<keyword evidence="5" id="KW-0631">Potassium channel</keyword>
<keyword evidence="9 12" id="KW-0472">Membrane</keyword>
<dbReference type="AlphaFoldDB" id="A0A1V1PEQ0"/>
<evidence type="ECO:0000256" key="4">
    <source>
        <dbReference type="ARBA" id="ARBA00022692"/>
    </source>
</evidence>
<comment type="subcellular location">
    <subcellularLocation>
        <location evidence="1">Membrane</location>
        <topology evidence="1">Multi-pass membrane protein</topology>
    </subcellularLocation>
</comment>
<protein>
    <recommendedName>
        <fullName evidence="11">BK channel</fullName>
    </recommendedName>
</protein>
<evidence type="ECO:0000256" key="1">
    <source>
        <dbReference type="ARBA" id="ARBA00004141"/>
    </source>
</evidence>
<evidence type="ECO:0000256" key="6">
    <source>
        <dbReference type="ARBA" id="ARBA00022958"/>
    </source>
</evidence>
<feature type="domain" description="Ion transport" evidence="13">
    <location>
        <begin position="28"/>
        <end position="245"/>
    </location>
</feature>
<dbReference type="PANTHER" id="PTHR10027:SF10">
    <property type="entry name" value="SLOWPOKE 2, ISOFORM D"/>
    <property type="match status" value="1"/>
</dbReference>
<reference evidence="16" key="1">
    <citation type="submission" date="2012-11" db="EMBL/GenBank/DDBJ databases">
        <authorList>
            <person name="Lucero-Rivera Y.E."/>
            <person name="Tovar-Ramirez D."/>
        </authorList>
    </citation>
    <scope>NUCLEOTIDE SEQUENCE [LARGE SCALE GENOMIC DNA]</scope>
    <source>
        <strain evidence="16">Araruama</strain>
    </source>
</reference>
<evidence type="ECO:0000259" key="13">
    <source>
        <dbReference type="Pfam" id="PF00520"/>
    </source>
</evidence>
<feature type="transmembrane region" description="Helical" evidence="12">
    <location>
        <begin position="20"/>
        <end position="44"/>
    </location>
</feature>
<dbReference type="PRINTS" id="PR00169">
    <property type="entry name" value="KCHANNEL"/>
</dbReference>
<evidence type="ECO:0000313" key="15">
    <source>
        <dbReference type="EMBL" id="ETR73256.1"/>
    </source>
</evidence>
<feature type="transmembrane region" description="Helical" evidence="12">
    <location>
        <begin position="161"/>
        <end position="179"/>
    </location>
</feature>
<dbReference type="InterPro" id="IPR005821">
    <property type="entry name" value="Ion_trans_dom"/>
</dbReference>
<feature type="transmembrane region" description="Helical" evidence="12">
    <location>
        <begin position="221"/>
        <end position="246"/>
    </location>
</feature>
<keyword evidence="4 12" id="KW-0812">Transmembrane</keyword>
<name>A0A1V1PEQ0_9BACT</name>
<dbReference type="InterPro" id="IPR003148">
    <property type="entry name" value="RCK_N"/>
</dbReference>
<evidence type="ECO:0000256" key="2">
    <source>
        <dbReference type="ARBA" id="ARBA00022448"/>
    </source>
</evidence>
<dbReference type="SUPFAM" id="SSF81324">
    <property type="entry name" value="Voltage-gated potassium channels"/>
    <property type="match status" value="1"/>
</dbReference>